<protein>
    <submittedName>
        <fullName evidence="2">Uncharacterized protein</fullName>
    </submittedName>
</protein>
<evidence type="ECO:0000313" key="1">
    <source>
        <dbReference type="Proteomes" id="UP000887579"/>
    </source>
</evidence>
<accession>A0AC34GXY0</accession>
<organism evidence="1 2">
    <name type="scientific">Panagrolaimus sp. ES5</name>
    <dbReference type="NCBI Taxonomy" id="591445"/>
    <lineage>
        <taxon>Eukaryota</taxon>
        <taxon>Metazoa</taxon>
        <taxon>Ecdysozoa</taxon>
        <taxon>Nematoda</taxon>
        <taxon>Chromadorea</taxon>
        <taxon>Rhabditida</taxon>
        <taxon>Tylenchina</taxon>
        <taxon>Panagrolaimomorpha</taxon>
        <taxon>Panagrolaimoidea</taxon>
        <taxon>Panagrolaimidae</taxon>
        <taxon>Panagrolaimus</taxon>
    </lineage>
</organism>
<dbReference type="WBParaSite" id="ES5_v2.g9434.t1">
    <property type="protein sequence ID" value="ES5_v2.g9434.t1"/>
    <property type="gene ID" value="ES5_v2.g9434"/>
</dbReference>
<reference evidence="2" key="1">
    <citation type="submission" date="2022-11" db="UniProtKB">
        <authorList>
            <consortium name="WormBaseParasite"/>
        </authorList>
    </citation>
    <scope>IDENTIFICATION</scope>
</reference>
<proteinExistence type="predicted"/>
<evidence type="ECO:0000313" key="2">
    <source>
        <dbReference type="WBParaSite" id="ES5_v2.g9434.t1"/>
    </source>
</evidence>
<sequence length="540" mass="59417">MASSLPSDILRTASQRFLYNIDLIEKRYANKRPSGLELDVDSGKIIQVVDAKRPRLTAEEAKEKMKKSFLAPPSLFGNSSLCSPFVHDMTTSRETKKRVLKHNRRFKEQLDDGFDCTSTLFNDENDNNQASEDDGDAENREEEELFDLDDILDDDDNDADDEEEEYGDIEEELSESEEEDIGLEDEQNQELEDELDNEKEAEETFEIPEEEAEKEGNSYKNLKITRALIQRLTPKVSRGKKAAKSTSFKKRNSLIDQTPKTSTKKEKDNAAASKKDVVQSTPIRSSKKKAVFAKSTPATKTPTVTKKSTKAAPEESPHIIPSSKDILKKTRGRTKQSFVEAAPMEITPVTASKNKKAASVKRAPTTKTPTVAKKITKAASEKGTSKKQSSSGKAILKKLTAPLIEDTPKNSRGCSRKSAPLSADVPQNVTSATVSKANKTAKAVPEDSPPIIPSSESTLTKIRGRTRQSFVEAAEITPATVSNKKKVVKSASAKSAPTTKTPAVSTKIIKAASEKAISKKSTPKRSTRGRELVAPKRLKF</sequence>
<dbReference type="Proteomes" id="UP000887579">
    <property type="component" value="Unplaced"/>
</dbReference>
<name>A0AC34GXY0_9BILA</name>